<dbReference type="Proteomes" id="UP001186974">
    <property type="component" value="Unassembled WGS sequence"/>
</dbReference>
<accession>A0ACC3CVF7</accession>
<keyword evidence="2" id="KW-1185">Reference proteome</keyword>
<proteinExistence type="predicted"/>
<feature type="non-terminal residue" evidence="1">
    <location>
        <position position="404"/>
    </location>
</feature>
<comment type="caution">
    <text evidence="1">The sequence shown here is derived from an EMBL/GenBank/DDBJ whole genome shotgun (WGS) entry which is preliminary data.</text>
</comment>
<gene>
    <name evidence="1" type="ORF">LTS18_014907</name>
</gene>
<evidence type="ECO:0000313" key="1">
    <source>
        <dbReference type="EMBL" id="KAK3044971.1"/>
    </source>
</evidence>
<reference evidence="1" key="1">
    <citation type="submission" date="2024-09" db="EMBL/GenBank/DDBJ databases">
        <title>Black Yeasts Isolated from many extreme environments.</title>
        <authorList>
            <person name="Coleine C."/>
            <person name="Stajich J.E."/>
            <person name="Selbmann L."/>
        </authorList>
    </citation>
    <scope>NUCLEOTIDE SEQUENCE</scope>
    <source>
        <strain evidence="1">CCFEE 5737</strain>
    </source>
</reference>
<dbReference type="EMBL" id="JAWDJW010011199">
    <property type="protein sequence ID" value="KAK3044971.1"/>
    <property type="molecule type" value="Genomic_DNA"/>
</dbReference>
<evidence type="ECO:0000313" key="2">
    <source>
        <dbReference type="Proteomes" id="UP001186974"/>
    </source>
</evidence>
<protein>
    <submittedName>
        <fullName evidence="1">Uncharacterized protein</fullName>
    </submittedName>
</protein>
<sequence length="404" mass="46164">MADLRTRHGEAKEQNRLLHQQLESVNAQINALKQTRTASLAADGETNGDTPIDNSQEIIKFLRQEKEIVDLQYDLALKESRRFKDQLDYTQSQLEQTREKLNQERLSQAAREQSTASHTKLMSTVNELNLFRESNASLRNEARQAEAQLAIKRKEVENLQTQILPIQARINELENTLETTQGMLKLTEEDRDHWRQRNQDIMTKYDRVDPGELEALRTQISTLHTERDEALAEKQPLENKIAELEAASAAFEERRKKLMEQARSRDESQKAKIREANENAARFERELNAATDELKQTRTARDEALQQLQQAQQQQQDAQKNGVEDGQVQEDEGIGFSAEEKADLEAKLSEAEARAKGEADRAASLQLQVDVLQARVQELEGQVNDLQQRLDTATAESLGMQEQI</sequence>
<name>A0ACC3CVF7_9PEZI</name>
<organism evidence="1 2">
    <name type="scientific">Coniosporium uncinatum</name>
    <dbReference type="NCBI Taxonomy" id="93489"/>
    <lineage>
        <taxon>Eukaryota</taxon>
        <taxon>Fungi</taxon>
        <taxon>Dikarya</taxon>
        <taxon>Ascomycota</taxon>
        <taxon>Pezizomycotina</taxon>
        <taxon>Dothideomycetes</taxon>
        <taxon>Dothideomycetes incertae sedis</taxon>
        <taxon>Coniosporium</taxon>
    </lineage>
</organism>